<dbReference type="Pfam" id="PF10752">
    <property type="entry name" value="DUF2533"/>
    <property type="match status" value="1"/>
</dbReference>
<sequence>MDTREALTEHTNKLHKHLVQFQELDLLREKAIDEAVQLCKEGKPFSTDKINHWTGKINDHAKQGISPTRVFVSDDMVREFVNRK</sequence>
<evidence type="ECO:0000313" key="1">
    <source>
        <dbReference type="EMBL" id="NBI27968.1"/>
    </source>
</evidence>
<reference evidence="1 2" key="1">
    <citation type="submission" date="2019-01" db="EMBL/GenBank/DDBJ databases">
        <title>Chengkuizengella sp. nov., isolated from deep-sea sediment of East Pacific Ocean.</title>
        <authorList>
            <person name="Yang J."/>
            <person name="Lai Q."/>
            <person name="Shao Z."/>
        </authorList>
    </citation>
    <scope>NUCLEOTIDE SEQUENCE [LARGE SCALE GENOMIC DNA]</scope>
    <source>
        <strain evidence="1 2">YPA3-1-1</strain>
    </source>
</reference>
<proteinExistence type="predicted"/>
<dbReference type="AlphaFoldDB" id="A0A6N9Q243"/>
<dbReference type="EMBL" id="SIJB01000007">
    <property type="protein sequence ID" value="NBI27968.1"/>
    <property type="molecule type" value="Genomic_DNA"/>
</dbReference>
<accession>A0A6N9Q243</accession>
<dbReference type="InterPro" id="IPR019688">
    <property type="entry name" value="DUF2533"/>
</dbReference>
<keyword evidence="2" id="KW-1185">Reference proteome</keyword>
<evidence type="ECO:0000313" key="2">
    <source>
        <dbReference type="Proteomes" id="UP000448943"/>
    </source>
</evidence>
<dbReference type="RefSeq" id="WP_160644434.1">
    <property type="nucleotide sequence ID" value="NZ_SIJB01000007.1"/>
</dbReference>
<name>A0A6N9Q243_9BACL</name>
<gene>
    <name evidence="1" type="ORF">ERL59_03210</name>
</gene>
<comment type="caution">
    <text evidence="1">The sequence shown here is derived from an EMBL/GenBank/DDBJ whole genome shotgun (WGS) entry which is preliminary data.</text>
</comment>
<dbReference type="OrthoDB" id="2679622at2"/>
<protein>
    <submittedName>
        <fullName evidence="1">DUF2533 family protein</fullName>
    </submittedName>
</protein>
<dbReference type="Proteomes" id="UP000448943">
    <property type="component" value="Unassembled WGS sequence"/>
</dbReference>
<organism evidence="1 2">
    <name type="scientific">Chengkuizengella marina</name>
    <dbReference type="NCBI Taxonomy" id="2507566"/>
    <lineage>
        <taxon>Bacteria</taxon>
        <taxon>Bacillati</taxon>
        <taxon>Bacillota</taxon>
        <taxon>Bacilli</taxon>
        <taxon>Bacillales</taxon>
        <taxon>Paenibacillaceae</taxon>
        <taxon>Chengkuizengella</taxon>
    </lineage>
</organism>